<dbReference type="RefSeq" id="WP_155112401.1">
    <property type="nucleotide sequence ID" value="NZ_WMIB01000009.1"/>
</dbReference>
<feature type="transmembrane region" description="Helical" evidence="1">
    <location>
        <begin position="172"/>
        <end position="194"/>
    </location>
</feature>
<feature type="transmembrane region" description="Helical" evidence="1">
    <location>
        <begin position="6"/>
        <end position="24"/>
    </location>
</feature>
<dbReference type="AlphaFoldDB" id="A0A7X2V4X9"/>
<protein>
    <recommendedName>
        <fullName evidence="4">Intracellular septation protein A</fullName>
    </recommendedName>
</protein>
<keyword evidence="1" id="KW-0472">Membrane</keyword>
<name>A0A7X2V4X9_9BACI</name>
<sequence>MKKHLIVSDILFYLVLPYVIWEYGKAPLGDYWAMLLSTVPGILYTVYRFFAERQFNVTGLFIMASLSINTIIDLLSQNAERMQQNNVWVSVGFGLFWLATILIKKPFGLYLMADIAYLQGQKREDSLKLYKQPKLLPMFYLVSFVFAMQNLISAGLRAFLLGKYGIAQYDKILFFMKIYGWVFTVVIMVTFVFVGMRISEATPDDGDDRNQSLV</sequence>
<evidence type="ECO:0000313" key="2">
    <source>
        <dbReference type="EMBL" id="MTH53880.1"/>
    </source>
</evidence>
<gene>
    <name evidence="2" type="ORF">GKZ89_10730</name>
</gene>
<evidence type="ECO:0000256" key="1">
    <source>
        <dbReference type="SAM" id="Phobius"/>
    </source>
</evidence>
<feature type="transmembrane region" description="Helical" evidence="1">
    <location>
        <begin position="138"/>
        <end position="160"/>
    </location>
</feature>
<reference evidence="2 3" key="1">
    <citation type="journal article" date="2017" name="Int. J. Syst. Evol. Microbiol.">
        <title>Bacillus mangrovi sp. nov., isolated from a sediment sample from a mangrove forest.</title>
        <authorList>
            <person name="Gupta V."/>
            <person name="Singh P.K."/>
            <person name="Korpole S."/>
            <person name="Tanuku N.R.S."/>
            <person name="Pinnaka A.K."/>
        </authorList>
    </citation>
    <scope>NUCLEOTIDE SEQUENCE [LARGE SCALE GENOMIC DNA]</scope>
    <source>
        <strain evidence="2 3">KCTC 33872</strain>
    </source>
</reference>
<evidence type="ECO:0008006" key="4">
    <source>
        <dbReference type="Google" id="ProtNLM"/>
    </source>
</evidence>
<dbReference type="EMBL" id="WMIB01000009">
    <property type="protein sequence ID" value="MTH53880.1"/>
    <property type="molecule type" value="Genomic_DNA"/>
</dbReference>
<feature type="transmembrane region" description="Helical" evidence="1">
    <location>
        <begin position="31"/>
        <end position="51"/>
    </location>
</feature>
<feature type="transmembrane region" description="Helical" evidence="1">
    <location>
        <begin position="87"/>
        <end position="103"/>
    </location>
</feature>
<dbReference type="NCBIfam" id="NF041646">
    <property type="entry name" value="VC0807_fam"/>
    <property type="match status" value="1"/>
</dbReference>
<evidence type="ECO:0000313" key="3">
    <source>
        <dbReference type="Proteomes" id="UP000434639"/>
    </source>
</evidence>
<dbReference type="Proteomes" id="UP000434639">
    <property type="component" value="Unassembled WGS sequence"/>
</dbReference>
<keyword evidence="1" id="KW-1133">Transmembrane helix</keyword>
<keyword evidence="3" id="KW-1185">Reference proteome</keyword>
<comment type="caution">
    <text evidence="2">The sequence shown here is derived from an EMBL/GenBank/DDBJ whole genome shotgun (WGS) entry which is preliminary data.</text>
</comment>
<keyword evidence="1" id="KW-0812">Transmembrane</keyword>
<proteinExistence type="predicted"/>
<organism evidence="2 3">
    <name type="scientific">Metabacillus mangrovi</name>
    <dbReference type="NCBI Taxonomy" id="1491830"/>
    <lineage>
        <taxon>Bacteria</taxon>
        <taxon>Bacillati</taxon>
        <taxon>Bacillota</taxon>
        <taxon>Bacilli</taxon>
        <taxon>Bacillales</taxon>
        <taxon>Bacillaceae</taxon>
        <taxon>Metabacillus</taxon>
    </lineage>
</organism>
<accession>A0A7X2V4X9</accession>
<dbReference type="OrthoDB" id="2739093at2"/>